<dbReference type="InterPro" id="IPR000914">
    <property type="entry name" value="SBP_5_dom"/>
</dbReference>
<feature type="non-terminal residue" evidence="2">
    <location>
        <position position="118"/>
    </location>
</feature>
<reference evidence="2" key="1">
    <citation type="submission" date="2023-07" db="EMBL/GenBank/DDBJ databases">
        <authorList>
            <person name="Stuckert A."/>
        </authorList>
    </citation>
    <scope>NUCLEOTIDE SEQUENCE</scope>
</reference>
<sequence length="118" mass="13521">MRQKDPKHPYHNVSNGNYSNFESLEFGKLITAIDKVDENTVRFTLSHPEAPFVPALGWYFASILSAEYAGNMLKAGTPERVDMDPIGHRSFRIKTIHKDSRILFTAFSDYWQGKAKTR</sequence>
<dbReference type="Gene3D" id="3.90.76.10">
    <property type="entry name" value="Dipeptide-binding Protein, Domain 1"/>
    <property type="match status" value="1"/>
</dbReference>
<dbReference type="Gene3D" id="3.40.190.10">
    <property type="entry name" value="Periplasmic binding protein-like II"/>
    <property type="match status" value="1"/>
</dbReference>
<dbReference type="Proteomes" id="UP001176940">
    <property type="component" value="Unassembled WGS sequence"/>
</dbReference>
<evidence type="ECO:0000313" key="2">
    <source>
        <dbReference type="EMBL" id="CAJ0965978.1"/>
    </source>
</evidence>
<organism evidence="2 3">
    <name type="scientific">Ranitomeya imitator</name>
    <name type="common">mimic poison frog</name>
    <dbReference type="NCBI Taxonomy" id="111125"/>
    <lineage>
        <taxon>Eukaryota</taxon>
        <taxon>Metazoa</taxon>
        <taxon>Chordata</taxon>
        <taxon>Craniata</taxon>
        <taxon>Vertebrata</taxon>
        <taxon>Euteleostomi</taxon>
        <taxon>Amphibia</taxon>
        <taxon>Batrachia</taxon>
        <taxon>Anura</taxon>
        <taxon>Neobatrachia</taxon>
        <taxon>Hyloidea</taxon>
        <taxon>Dendrobatidae</taxon>
        <taxon>Dendrobatinae</taxon>
        <taxon>Ranitomeya</taxon>
    </lineage>
</organism>
<comment type="caution">
    <text evidence="2">The sequence shown here is derived from an EMBL/GenBank/DDBJ whole genome shotgun (WGS) entry which is preliminary data.</text>
</comment>
<dbReference type="EMBL" id="CAUEEQ010071045">
    <property type="protein sequence ID" value="CAJ0965978.1"/>
    <property type="molecule type" value="Genomic_DNA"/>
</dbReference>
<dbReference type="SUPFAM" id="SSF53850">
    <property type="entry name" value="Periplasmic binding protein-like II"/>
    <property type="match status" value="1"/>
</dbReference>
<evidence type="ECO:0000313" key="3">
    <source>
        <dbReference type="Proteomes" id="UP001176940"/>
    </source>
</evidence>
<name>A0ABN9MGS6_9NEOB</name>
<accession>A0ABN9MGS6</accession>
<keyword evidence="3" id="KW-1185">Reference proteome</keyword>
<feature type="domain" description="Solute-binding protein family 5" evidence="1">
    <location>
        <begin position="15"/>
        <end position="116"/>
    </location>
</feature>
<gene>
    <name evidence="2" type="ORF">RIMI_LOCUS20816596</name>
</gene>
<dbReference type="Pfam" id="PF00496">
    <property type="entry name" value="SBP_bac_5"/>
    <property type="match status" value="1"/>
</dbReference>
<protein>
    <recommendedName>
        <fullName evidence="1">Solute-binding protein family 5 domain-containing protein</fullName>
    </recommendedName>
</protein>
<evidence type="ECO:0000259" key="1">
    <source>
        <dbReference type="Pfam" id="PF00496"/>
    </source>
</evidence>
<proteinExistence type="predicted"/>